<evidence type="ECO:0000313" key="10">
    <source>
        <dbReference type="Proteomes" id="UP001201873"/>
    </source>
</evidence>
<keyword evidence="2 8" id="KW-0813">Transport</keyword>
<organism evidence="9 10">
    <name type="scientific">Frankia umida</name>
    <dbReference type="NCBI Taxonomy" id="573489"/>
    <lineage>
        <taxon>Bacteria</taxon>
        <taxon>Bacillati</taxon>
        <taxon>Actinomycetota</taxon>
        <taxon>Actinomycetes</taxon>
        <taxon>Frankiales</taxon>
        <taxon>Frankiaceae</taxon>
        <taxon>Frankia</taxon>
    </lineage>
</organism>
<evidence type="ECO:0000256" key="4">
    <source>
        <dbReference type="ARBA" id="ARBA00022982"/>
    </source>
</evidence>
<protein>
    <recommendedName>
        <fullName evidence="8">Ferredoxin</fullName>
    </recommendedName>
</protein>
<proteinExistence type="predicted"/>
<keyword evidence="7" id="KW-0003">3Fe-4S</keyword>
<dbReference type="PRINTS" id="PR00352">
    <property type="entry name" value="3FE4SFRDOXIN"/>
</dbReference>
<evidence type="ECO:0000256" key="2">
    <source>
        <dbReference type="ARBA" id="ARBA00022448"/>
    </source>
</evidence>
<dbReference type="Gene3D" id="3.30.70.20">
    <property type="match status" value="1"/>
</dbReference>
<dbReference type="InterPro" id="IPR051269">
    <property type="entry name" value="Fe-S_cluster_ET"/>
</dbReference>
<keyword evidence="5 8" id="KW-0408">Iron</keyword>
<name>A0ABT0K408_9ACTN</name>
<dbReference type="Proteomes" id="UP001201873">
    <property type="component" value="Unassembled WGS sequence"/>
</dbReference>
<gene>
    <name evidence="9" type="ORF">MXD59_22685</name>
</gene>
<keyword evidence="4 8" id="KW-0249">Electron transport</keyword>
<dbReference type="EMBL" id="JALKFT010000036">
    <property type="protein sequence ID" value="MCK9878536.1"/>
    <property type="molecule type" value="Genomic_DNA"/>
</dbReference>
<evidence type="ECO:0000256" key="8">
    <source>
        <dbReference type="RuleBase" id="RU368020"/>
    </source>
</evidence>
<evidence type="ECO:0000256" key="5">
    <source>
        <dbReference type="ARBA" id="ARBA00023004"/>
    </source>
</evidence>
<comment type="caution">
    <text evidence="9">The sequence shown here is derived from an EMBL/GenBank/DDBJ whole genome shotgun (WGS) entry which is preliminary data.</text>
</comment>
<dbReference type="Pfam" id="PF13459">
    <property type="entry name" value="Fer4_15"/>
    <property type="match status" value="1"/>
</dbReference>
<dbReference type="PANTHER" id="PTHR36923:SF3">
    <property type="entry name" value="FERREDOXIN"/>
    <property type="match status" value="1"/>
</dbReference>
<evidence type="ECO:0000256" key="6">
    <source>
        <dbReference type="ARBA" id="ARBA00023014"/>
    </source>
</evidence>
<evidence type="ECO:0000313" key="9">
    <source>
        <dbReference type="EMBL" id="MCK9878536.1"/>
    </source>
</evidence>
<evidence type="ECO:0000256" key="1">
    <source>
        <dbReference type="ARBA" id="ARBA00001927"/>
    </source>
</evidence>
<accession>A0ABT0K408</accession>
<dbReference type="RefSeq" id="WP_248816139.1">
    <property type="nucleotide sequence ID" value="NZ_JALKFT010000036.1"/>
</dbReference>
<keyword evidence="6 8" id="KW-0411">Iron-sulfur</keyword>
<keyword evidence="3 8" id="KW-0479">Metal-binding</keyword>
<reference evidence="9 10" key="1">
    <citation type="submission" date="2022-04" db="EMBL/GenBank/DDBJ databases">
        <title>Genome diversity in the genus Frankia.</title>
        <authorList>
            <person name="Carlos-Shanley C."/>
            <person name="Hahn D."/>
        </authorList>
    </citation>
    <scope>NUCLEOTIDE SEQUENCE [LARGE SCALE GENOMIC DNA]</scope>
    <source>
        <strain evidence="9 10">Ag45/Mut15</strain>
    </source>
</reference>
<dbReference type="InterPro" id="IPR001080">
    <property type="entry name" value="3Fe4S_ferredoxin"/>
</dbReference>
<evidence type="ECO:0000256" key="7">
    <source>
        <dbReference type="ARBA" id="ARBA00023291"/>
    </source>
</evidence>
<dbReference type="SUPFAM" id="SSF54862">
    <property type="entry name" value="4Fe-4S ferredoxins"/>
    <property type="match status" value="1"/>
</dbReference>
<dbReference type="PANTHER" id="PTHR36923">
    <property type="entry name" value="FERREDOXIN"/>
    <property type="match status" value="1"/>
</dbReference>
<comment type="cofactor">
    <cofactor evidence="1">
        <name>[3Fe-4S] cluster</name>
        <dbReference type="ChEBI" id="CHEBI:21137"/>
    </cofactor>
</comment>
<sequence length="70" mass="7143">MAYLTVNASCCVGAGRCVSVAPELFDQDENGLVVAVRELVPVSSLPAAHEAADLCPARAITVTDRLTAGG</sequence>
<comment type="function">
    <text evidence="8">Ferredoxins are iron-sulfur proteins that transfer electrons in a wide variety of metabolic reactions.</text>
</comment>
<keyword evidence="10" id="KW-1185">Reference proteome</keyword>
<evidence type="ECO:0000256" key="3">
    <source>
        <dbReference type="ARBA" id="ARBA00022723"/>
    </source>
</evidence>